<feature type="transmembrane region" description="Helical" evidence="2">
    <location>
        <begin position="160"/>
        <end position="179"/>
    </location>
</feature>
<evidence type="ECO:0000256" key="2">
    <source>
        <dbReference type="SAM" id="Phobius"/>
    </source>
</evidence>
<feature type="transmembrane region" description="Helical" evidence="2">
    <location>
        <begin position="226"/>
        <end position="249"/>
    </location>
</feature>
<name>A0ABP7LJ36_9SPHN</name>
<feature type="transmembrane region" description="Helical" evidence="2">
    <location>
        <begin position="261"/>
        <end position="279"/>
    </location>
</feature>
<dbReference type="EMBL" id="BAABBM010000001">
    <property type="protein sequence ID" value="GAA3902811.1"/>
    <property type="molecule type" value="Genomic_DNA"/>
</dbReference>
<feature type="transmembrane region" description="Helical" evidence="2">
    <location>
        <begin position="50"/>
        <end position="72"/>
    </location>
</feature>
<evidence type="ECO:0000256" key="1">
    <source>
        <dbReference type="SAM" id="Coils"/>
    </source>
</evidence>
<dbReference type="RefSeq" id="WP_344699734.1">
    <property type="nucleotide sequence ID" value="NZ_BAABBM010000001.1"/>
</dbReference>
<keyword evidence="2" id="KW-0472">Membrane</keyword>
<dbReference type="Proteomes" id="UP001500827">
    <property type="component" value="Unassembled WGS sequence"/>
</dbReference>
<proteinExistence type="predicted"/>
<keyword evidence="2" id="KW-0812">Transmembrane</keyword>
<keyword evidence="4" id="KW-1185">Reference proteome</keyword>
<feature type="transmembrane region" description="Helical" evidence="2">
    <location>
        <begin position="110"/>
        <end position="128"/>
    </location>
</feature>
<sequence length="509" mass="54302">MTARTRDALQGSLPQLNGRLLLLCRALLCAFAIAAVVIAILLPIRSPLEAAVYGLRLSKAVVLITIAGILAFRRPRDPVAALLAITLLSWTITSSFDFGTETVLLQTLDHGRFLLFALTLLLFPDGLWQPGWTRPVAGCSVAVFLIGICEAAGLLHTRVFLPLAIACVFAGIGSLVTRFRNARTFALRQRLKWVALGLLAGVSMILAARAGLAWSGSKAMAFLWEALFQLGIMAIALGFVASLTSYRLFDAEAAISRSAGYALLTIALVATFGGAEALIENLGQLYLGSGVGSISGAMAAAVAAVLLNPLHGRITDWAEQRFQPDLATLKMELPHVASREAAKGSTRGLGAEVLPLIGAAVHATRCAMLVDDQIVSADGITLSAARLWARSQKSEVSASSGGMWCDPLFPVRLRLGTTPSGNAAWLLLGPRPDGTFYRREDTAALRSILPAIGQALTTTLAREAIDAAIASRERKFRRDLEALNARMERTEVTLREVVARGARPYLGRA</sequence>
<keyword evidence="2" id="KW-1133">Transmembrane helix</keyword>
<protein>
    <submittedName>
        <fullName evidence="3">Uncharacterized protein</fullName>
    </submittedName>
</protein>
<feature type="transmembrane region" description="Helical" evidence="2">
    <location>
        <begin position="135"/>
        <end position="154"/>
    </location>
</feature>
<organism evidence="3 4">
    <name type="scientific">Sphingomonas limnosediminicola</name>
    <dbReference type="NCBI Taxonomy" id="940133"/>
    <lineage>
        <taxon>Bacteria</taxon>
        <taxon>Pseudomonadati</taxon>
        <taxon>Pseudomonadota</taxon>
        <taxon>Alphaproteobacteria</taxon>
        <taxon>Sphingomonadales</taxon>
        <taxon>Sphingomonadaceae</taxon>
        <taxon>Sphingomonas</taxon>
    </lineage>
</organism>
<comment type="caution">
    <text evidence="3">The sequence shown here is derived from an EMBL/GenBank/DDBJ whole genome shotgun (WGS) entry which is preliminary data.</text>
</comment>
<accession>A0ABP7LJ36</accession>
<keyword evidence="1" id="KW-0175">Coiled coil</keyword>
<evidence type="ECO:0000313" key="4">
    <source>
        <dbReference type="Proteomes" id="UP001500827"/>
    </source>
</evidence>
<feature type="coiled-coil region" evidence="1">
    <location>
        <begin position="473"/>
        <end position="500"/>
    </location>
</feature>
<feature type="transmembrane region" description="Helical" evidence="2">
    <location>
        <begin position="20"/>
        <end position="44"/>
    </location>
</feature>
<evidence type="ECO:0000313" key="3">
    <source>
        <dbReference type="EMBL" id="GAA3902811.1"/>
    </source>
</evidence>
<feature type="transmembrane region" description="Helical" evidence="2">
    <location>
        <begin position="191"/>
        <end position="214"/>
    </location>
</feature>
<feature type="transmembrane region" description="Helical" evidence="2">
    <location>
        <begin position="285"/>
        <end position="307"/>
    </location>
</feature>
<feature type="transmembrane region" description="Helical" evidence="2">
    <location>
        <begin position="79"/>
        <end position="98"/>
    </location>
</feature>
<gene>
    <name evidence="3" type="ORF">GCM10022276_21910</name>
</gene>
<reference evidence="4" key="1">
    <citation type="journal article" date="2019" name="Int. J. Syst. Evol. Microbiol.">
        <title>The Global Catalogue of Microorganisms (GCM) 10K type strain sequencing project: providing services to taxonomists for standard genome sequencing and annotation.</title>
        <authorList>
            <consortium name="The Broad Institute Genomics Platform"/>
            <consortium name="The Broad Institute Genome Sequencing Center for Infectious Disease"/>
            <person name="Wu L."/>
            <person name="Ma J."/>
        </authorList>
    </citation>
    <scope>NUCLEOTIDE SEQUENCE [LARGE SCALE GENOMIC DNA]</scope>
    <source>
        <strain evidence="4">JCM 17543</strain>
    </source>
</reference>